<dbReference type="AlphaFoldDB" id="A0AAQ3KPN5"/>
<evidence type="ECO:0000256" key="4">
    <source>
        <dbReference type="ARBA" id="ARBA00023163"/>
    </source>
</evidence>
<dbReference type="GO" id="GO:0005634">
    <property type="term" value="C:nucleus"/>
    <property type="evidence" value="ECO:0007669"/>
    <property type="project" value="UniProtKB-SubCell"/>
</dbReference>
<sequence>MGKKLSFSSLLFRFRDAPKPSCYTSPSPSSSSASSWPWPSCKNPKTSSFRDGNGAGAIYKTINSVYFDSNESCFTHSSEEHESFSTVSEEADSAAGDSSATLVRRLRSDRLFFEPGDTSSILDQETTTKTATTMTAGGGGGGGGDPPFEDSVAMAMESEDPYGDFRRSMEEMVVAHGIKDWEQLEALLVWYLKVNGKMTHGFIVGAFVDLLVALSSASPPFPSSSSSSSSSSNSFKIEEIKEEETS</sequence>
<evidence type="ECO:0000313" key="9">
    <source>
        <dbReference type="EMBL" id="WOL12747.1"/>
    </source>
</evidence>
<comment type="function">
    <text evidence="6">Transcriptional repressor that regulates multiple aspects of plant growth and development.</text>
</comment>
<comment type="subcellular location">
    <subcellularLocation>
        <location evidence="1 6">Nucleus</location>
    </subcellularLocation>
</comment>
<evidence type="ECO:0000256" key="5">
    <source>
        <dbReference type="ARBA" id="ARBA00023242"/>
    </source>
</evidence>
<evidence type="ECO:0000259" key="8">
    <source>
        <dbReference type="PROSITE" id="PS51754"/>
    </source>
</evidence>
<feature type="compositionally biased region" description="Low complexity" evidence="7">
    <location>
        <begin position="217"/>
        <end position="234"/>
    </location>
</feature>
<evidence type="ECO:0000256" key="3">
    <source>
        <dbReference type="ARBA" id="ARBA00023015"/>
    </source>
</evidence>
<feature type="domain" description="OVATE" evidence="8">
    <location>
        <begin position="154"/>
        <end position="213"/>
    </location>
</feature>
<dbReference type="InterPro" id="IPR038933">
    <property type="entry name" value="Ovate"/>
</dbReference>
<feature type="compositionally biased region" description="Low complexity" evidence="7">
    <location>
        <begin position="25"/>
        <end position="40"/>
    </location>
</feature>
<keyword evidence="3 6" id="KW-0805">Transcription regulation</keyword>
<feature type="region of interest" description="Disordered" evidence="7">
    <location>
        <begin position="17"/>
        <end position="40"/>
    </location>
</feature>
<dbReference type="PROSITE" id="PS51754">
    <property type="entry name" value="OVATE"/>
    <property type="match status" value="1"/>
</dbReference>
<protein>
    <recommendedName>
        <fullName evidence="6">Transcription repressor</fullName>
    </recommendedName>
    <alternativeName>
        <fullName evidence="6">Ovate family protein</fullName>
    </alternativeName>
</protein>
<keyword evidence="5 6" id="KW-0539">Nucleus</keyword>
<keyword evidence="10" id="KW-1185">Reference proteome</keyword>
<feature type="region of interest" description="Disordered" evidence="7">
    <location>
        <begin position="217"/>
        <end position="246"/>
    </location>
</feature>
<feature type="compositionally biased region" description="Basic and acidic residues" evidence="7">
    <location>
        <begin position="236"/>
        <end position="246"/>
    </location>
</feature>
<proteinExistence type="predicted"/>
<gene>
    <name evidence="9" type="ORF">Cni_G21514</name>
</gene>
<evidence type="ECO:0000313" key="10">
    <source>
        <dbReference type="Proteomes" id="UP001327560"/>
    </source>
</evidence>
<accession>A0AAQ3KPN5</accession>
<dbReference type="EMBL" id="CP136896">
    <property type="protein sequence ID" value="WOL12747.1"/>
    <property type="molecule type" value="Genomic_DNA"/>
</dbReference>
<keyword evidence="2 6" id="KW-0678">Repressor</keyword>
<organism evidence="9 10">
    <name type="scientific">Canna indica</name>
    <name type="common">Indian-shot</name>
    <dbReference type="NCBI Taxonomy" id="4628"/>
    <lineage>
        <taxon>Eukaryota</taxon>
        <taxon>Viridiplantae</taxon>
        <taxon>Streptophyta</taxon>
        <taxon>Embryophyta</taxon>
        <taxon>Tracheophyta</taxon>
        <taxon>Spermatophyta</taxon>
        <taxon>Magnoliopsida</taxon>
        <taxon>Liliopsida</taxon>
        <taxon>Zingiberales</taxon>
        <taxon>Cannaceae</taxon>
        <taxon>Canna</taxon>
    </lineage>
</organism>
<reference evidence="9 10" key="1">
    <citation type="submission" date="2023-10" db="EMBL/GenBank/DDBJ databases">
        <title>Chromosome-scale genome assembly provides insights into flower coloration mechanisms of Canna indica.</title>
        <authorList>
            <person name="Li C."/>
        </authorList>
    </citation>
    <scope>NUCLEOTIDE SEQUENCE [LARGE SCALE GENOMIC DNA]</scope>
    <source>
        <tissue evidence="9">Flower</tissue>
    </source>
</reference>
<dbReference type="PANTHER" id="PTHR33057:SF26">
    <property type="entry name" value="TRANSCRIPTION REPRESSOR OFP13"/>
    <property type="match status" value="1"/>
</dbReference>
<evidence type="ECO:0000256" key="6">
    <source>
        <dbReference type="RuleBase" id="RU367028"/>
    </source>
</evidence>
<keyword evidence="4 6" id="KW-0804">Transcription</keyword>
<evidence type="ECO:0000256" key="7">
    <source>
        <dbReference type="SAM" id="MobiDB-lite"/>
    </source>
</evidence>
<name>A0AAQ3KPN5_9LILI</name>
<dbReference type="NCBIfam" id="TIGR01568">
    <property type="entry name" value="A_thal_3678"/>
    <property type="match status" value="1"/>
</dbReference>
<dbReference type="PANTHER" id="PTHR33057">
    <property type="entry name" value="TRANSCRIPTION REPRESSOR OFP7-RELATED"/>
    <property type="match status" value="1"/>
</dbReference>
<dbReference type="Proteomes" id="UP001327560">
    <property type="component" value="Chromosome 7"/>
</dbReference>
<dbReference type="InterPro" id="IPR006458">
    <property type="entry name" value="Ovate_C"/>
</dbReference>
<evidence type="ECO:0000256" key="1">
    <source>
        <dbReference type="ARBA" id="ARBA00004123"/>
    </source>
</evidence>
<dbReference type="GO" id="GO:0045892">
    <property type="term" value="P:negative regulation of DNA-templated transcription"/>
    <property type="evidence" value="ECO:0007669"/>
    <property type="project" value="UniProtKB-UniRule"/>
</dbReference>
<dbReference type="Pfam" id="PF04844">
    <property type="entry name" value="Ovate"/>
    <property type="match status" value="1"/>
</dbReference>
<evidence type="ECO:0000256" key="2">
    <source>
        <dbReference type="ARBA" id="ARBA00022491"/>
    </source>
</evidence>